<comment type="cofactor">
    <cofactor evidence="1">
        <name>Mn(2+)</name>
        <dbReference type="ChEBI" id="CHEBI:29035"/>
    </cofactor>
</comment>
<evidence type="ECO:0000259" key="23">
    <source>
        <dbReference type="PROSITE" id="PS51194"/>
    </source>
</evidence>
<accession>A0AAN9F184</accession>
<dbReference type="Gene3D" id="1.20.272.40">
    <property type="match status" value="1"/>
</dbReference>
<dbReference type="FunFam" id="3.40.50.300:FF:000957">
    <property type="entry name" value="ATP-dependent RNA helicase SUV3L, mitochondrial"/>
    <property type="match status" value="1"/>
</dbReference>
<keyword evidence="16" id="KW-1135">Mitochondrion nucleoid</keyword>
<dbReference type="GO" id="GO:0005524">
    <property type="term" value="F:ATP binding"/>
    <property type="evidence" value="ECO:0007669"/>
    <property type="project" value="UniProtKB-KW"/>
</dbReference>
<evidence type="ECO:0000256" key="20">
    <source>
        <dbReference type="ARBA" id="ARBA00080791"/>
    </source>
</evidence>
<dbReference type="FunFam" id="3.40.50.300:FF:000269">
    <property type="entry name" value="ATP-dependent RNA helicase SUPV3L1, mitochondrial"/>
    <property type="match status" value="1"/>
</dbReference>
<evidence type="ECO:0000256" key="3">
    <source>
        <dbReference type="ARBA" id="ARBA00004123"/>
    </source>
</evidence>
<dbReference type="PANTHER" id="PTHR12131">
    <property type="entry name" value="ATP-DEPENDENT RNA AND DNA HELICASE"/>
    <property type="match status" value="1"/>
</dbReference>
<evidence type="ECO:0000256" key="8">
    <source>
        <dbReference type="ARBA" id="ARBA00022741"/>
    </source>
</evidence>
<comment type="similarity">
    <text evidence="5">Belongs to the helicase family.</text>
</comment>
<comment type="catalytic activity">
    <reaction evidence="17">
        <text>ATP + H2O = ADP + phosphate + H(+)</text>
        <dbReference type="Rhea" id="RHEA:13065"/>
        <dbReference type="ChEBI" id="CHEBI:15377"/>
        <dbReference type="ChEBI" id="CHEBI:15378"/>
        <dbReference type="ChEBI" id="CHEBI:30616"/>
        <dbReference type="ChEBI" id="CHEBI:43474"/>
        <dbReference type="ChEBI" id="CHEBI:456216"/>
        <dbReference type="EC" id="3.6.4.13"/>
    </reaction>
</comment>
<evidence type="ECO:0000256" key="19">
    <source>
        <dbReference type="ARBA" id="ARBA00072220"/>
    </source>
</evidence>
<keyword evidence="14" id="KW-0325">Glycoprotein</keyword>
<keyword evidence="15" id="KW-0539">Nucleus</keyword>
<dbReference type="PROSITE" id="PS51194">
    <property type="entry name" value="HELICASE_CTER"/>
    <property type="match status" value="1"/>
</dbReference>
<keyword evidence="13" id="KW-0496">Mitochondrion</keyword>
<dbReference type="EC" id="3.6.4.13" evidence="7"/>
<keyword evidence="9" id="KW-0378">Hydrolase</keyword>
<dbReference type="Gene3D" id="1.20.58.1080">
    <property type="match status" value="1"/>
</dbReference>
<keyword evidence="11" id="KW-0067">ATP-binding</keyword>
<dbReference type="FunFam" id="1.20.58.1080:FF:000002">
    <property type="entry name" value="DExH-box ATP-dependent RNA helicase DExH18 mitochondrial"/>
    <property type="match status" value="1"/>
</dbReference>
<dbReference type="InterPro" id="IPR041082">
    <property type="entry name" value="Suv3_C_1"/>
</dbReference>
<evidence type="ECO:0000313" key="24">
    <source>
        <dbReference type="EMBL" id="KAK7266371.1"/>
    </source>
</evidence>
<keyword evidence="12" id="KW-0809">Transit peptide</keyword>
<feature type="domain" description="Helicase C-terminal" evidence="23">
    <location>
        <begin position="446"/>
        <end position="603"/>
    </location>
</feature>
<comment type="subcellular location">
    <subcellularLocation>
        <location evidence="4">Mitochondrion matrix</location>
        <location evidence="4">Mitochondrion nucleoid</location>
    </subcellularLocation>
    <subcellularLocation>
        <location evidence="3">Nucleus</location>
    </subcellularLocation>
</comment>
<comment type="cofactor">
    <cofactor evidence="2">
        <name>Mg(2+)</name>
        <dbReference type="ChEBI" id="CHEBI:18420"/>
    </cofactor>
</comment>
<dbReference type="InterPro" id="IPR014001">
    <property type="entry name" value="Helicase_ATP-bd"/>
</dbReference>
<dbReference type="GO" id="GO:0005634">
    <property type="term" value="C:nucleus"/>
    <property type="evidence" value="ECO:0007669"/>
    <property type="project" value="UniProtKB-SubCell"/>
</dbReference>
<sequence>MARGSIFYFFSRKRTLSTFKAFLFNHPHASASKFHTFRDPVRPTLSRVGSSSFFYQSSSLSGGRILSPRHFSVSGGGDEKGGSNGVAETETDYDFDADFGKNIDFELGNEVNCDIAEKGVVENECRSLCLSKMIGSVESCNSRSMDELENKSEECVQYMNVASRDPVELYRELCGVEKGTELERSENESLLEVFDFFAKSGWASNQALAIYIGLSFFPTAAHKFRNFFRSKCPADVAKYLVSLGPGDAAVKFLFPIFVEFCLENFPDEIKRFRSLVESANLTQPHTWFPFARAMKRKIIYHCGPTNSGKTYNALQRFMEAKKGIYCSPLRLLAMEVFDKVNANGIYCSLLTGQEKKRVPFSNHVACTVEMVSTQELYDVAIIDEIQMMADPFRGYAWTRALLGLMADEIHVCGDPSVLDIVRKICQDTGDELYEQHYERFKPLVVEAKTLLGNLQNIRSGDCVVAFSRREIFEVKLAIEKQTKHRCCVIYGALPPETRRQQATLFNDPNNEYDVLVASDAVGMGLNLNIRRVIFNSLSKYNGDKSVPVPASQVKQIAGRAGRRGCLYPDGLTTTLHLDDLDYLIECLKQPFDDVKKVGLFPFYEQVELFAGQLPDMTFSHLLEKFGENCRLDGSYFLCRHDHIKKIANMLERIPGLSLEDRFNFCFAPVNVRDPKAMYHLHRFASTFSQKVPVNIAMGMPRGSAKNDAELLDLETRHQVLSMYMWLSNQFDKETFPYVKRAEVMASDIADLLGQSLIKANWKPESRNKGKPKTEKSEGQPELKTVKKELGYSRPQSLFKLNKVVKFNLFSVQLNYCPEIFTPCQTLKPTLTGGNSMTIPYNLIMQRK</sequence>
<dbReference type="InterPro" id="IPR055206">
    <property type="entry name" value="DEXQc_SUV3"/>
</dbReference>
<evidence type="ECO:0000256" key="13">
    <source>
        <dbReference type="ARBA" id="ARBA00023128"/>
    </source>
</evidence>
<evidence type="ECO:0000256" key="12">
    <source>
        <dbReference type="ARBA" id="ARBA00022946"/>
    </source>
</evidence>
<dbReference type="PROSITE" id="PS51192">
    <property type="entry name" value="HELICASE_ATP_BIND_1"/>
    <property type="match status" value="1"/>
</dbReference>
<dbReference type="SUPFAM" id="SSF52540">
    <property type="entry name" value="P-loop containing nucleoside triphosphate hydrolases"/>
    <property type="match status" value="2"/>
</dbReference>
<keyword evidence="8" id="KW-0547">Nucleotide-binding</keyword>
<dbReference type="Pfam" id="PF12513">
    <property type="entry name" value="SUV3_C"/>
    <property type="match status" value="1"/>
</dbReference>
<dbReference type="InterPro" id="IPR044774">
    <property type="entry name" value="Suv3_DEXQc"/>
</dbReference>
<dbReference type="GO" id="GO:0016787">
    <property type="term" value="F:hydrolase activity"/>
    <property type="evidence" value="ECO:0007669"/>
    <property type="project" value="UniProtKB-KW"/>
</dbReference>
<comment type="similarity">
    <text evidence="18">Belongs to the DExH box helicase family.</text>
</comment>
<dbReference type="Proteomes" id="UP001372338">
    <property type="component" value="Unassembled WGS sequence"/>
</dbReference>
<dbReference type="CDD" id="cd17913">
    <property type="entry name" value="DEXQc_Suv3"/>
    <property type="match status" value="1"/>
</dbReference>
<dbReference type="Pfam" id="PF23703">
    <property type="entry name" value="DExH18_N"/>
    <property type="match status" value="1"/>
</dbReference>
<evidence type="ECO:0000256" key="16">
    <source>
        <dbReference type="ARBA" id="ARBA00023271"/>
    </source>
</evidence>
<dbReference type="FunFam" id="1.20.272.40:FF:000003">
    <property type="entry name" value="ATP-dependent RNA helicase SUV3L, mitochondrial"/>
    <property type="match status" value="1"/>
</dbReference>
<evidence type="ECO:0000256" key="14">
    <source>
        <dbReference type="ARBA" id="ARBA00023180"/>
    </source>
</evidence>
<dbReference type="AlphaFoldDB" id="A0AAN9F184"/>
<evidence type="ECO:0000256" key="18">
    <source>
        <dbReference type="ARBA" id="ARBA00060772"/>
    </source>
</evidence>
<evidence type="ECO:0000256" key="21">
    <source>
        <dbReference type="SAM" id="MobiDB-lite"/>
    </source>
</evidence>
<dbReference type="SMART" id="SM00490">
    <property type="entry name" value="HELICc"/>
    <property type="match status" value="1"/>
</dbReference>
<evidence type="ECO:0000256" key="4">
    <source>
        <dbReference type="ARBA" id="ARBA00004436"/>
    </source>
</evidence>
<feature type="region of interest" description="Disordered" evidence="21">
    <location>
        <begin position="762"/>
        <end position="783"/>
    </location>
</feature>
<dbReference type="Gene3D" id="3.40.50.300">
    <property type="entry name" value="P-loop containing nucleotide triphosphate hydrolases"/>
    <property type="match status" value="2"/>
</dbReference>
<evidence type="ECO:0000256" key="10">
    <source>
        <dbReference type="ARBA" id="ARBA00022806"/>
    </source>
</evidence>
<evidence type="ECO:0000256" key="11">
    <source>
        <dbReference type="ARBA" id="ARBA00022840"/>
    </source>
</evidence>
<comment type="caution">
    <text evidence="24">The sequence shown here is derived from an EMBL/GenBank/DDBJ whole genome shotgun (WGS) entry which is preliminary data.</text>
</comment>
<feature type="domain" description="Helicase ATP-binding" evidence="22">
    <location>
        <begin position="290"/>
        <end position="406"/>
    </location>
</feature>
<dbReference type="InterPro" id="IPR022192">
    <property type="entry name" value="SUV3_C"/>
</dbReference>
<evidence type="ECO:0000256" key="5">
    <source>
        <dbReference type="ARBA" id="ARBA00008708"/>
    </source>
</evidence>
<dbReference type="Pfam" id="PF00271">
    <property type="entry name" value="Helicase_C"/>
    <property type="match status" value="1"/>
</dbReference>
<proteinExistence type="inferred from homology"/>
<keyword evidence="10" id="KW-0347">Helicase</keyword>
<dbReference type="GO" id="GO:0045025">
    <property type="term" value="C:mitochondrial degradosome"/>
    <property type="evidence" value="ECO:0007669"/>
    <property type="project" value="TreeGrafter"/>
</dbReference>
<evidence type="ECO:0000256" key="6">
    <source>
        <dbReference type="ARBA" id="ARBA00011661"/>
    </source>
</evidence>
<dbReference type="GO" id="GO:0042645">
    <property type="term" value="C:mitochondrial nucleoid"/>
    <property type="evidence" value="ECO:0007669"/>
    <property type="project" value="UniProtKB-SubCell"/>
</dbReference>
<evidence type="ECO:0000259" key="22">
    <source>
        <dbReference type="PROSITE" id="PS51192"/>
    </source>
</evidence>
<evidence type="ECO:0000313" key="25">
    <source>
        <dbReference type="Proteomes" id="UP001372338"/>
    </source>
</evidence>
<dbReference type="PANTHER" id="PTHR12131:SF28">
    <property type="entry name" value="DEXH-BOX ATP-DEPENDENT RNA HELICASE DEXH18, MITOCHONDRIAL"/>
    <property type="match status" value="1"/>
</dbReference>
<evidence type="ECO:0000256" key="15">
    <source>
        <dbReference type="ARBA" id="ARBA00023242"/>
    </source>
</evidence>
<evidence type="ECO:0000256" key="17">
    <source>
        <dbReference type="ARBA" id="ARBA00047984"/>
    </source>
</evidence>
<evidence type="ECO:0000256" key="1">
    <source>
        <dbReference type="ARBA" id="ARBA00001936"/>
    </source>
</evidence>
<evidence type="ECO:0000256" key="7">
    <source>
        <dbReference type="ARBA" id="ARBA00012552"/>
    </source>
</evidence>
<gene>
    <name evidence="24" type="ORF">RIF29_19015</name>
</gene>
<dbReference type="Pfam" id="PF22527">
    <property type="entry name" value="DEXQc_Suv3"/>
    <property type="match status" value="1"/>
</dbReference>
<protein>
    <recommendedName>
        <fullName evidence="19">ATP-dependent RNA helicase SUV3L, mitochondrial</fullName>
        <ecNumber evidence="7">3.6.4.13</ecNumber>
    </recommendedName>
    <alternativeName>
        <fullName evidence="20">Protein SUPPRESSOR OF VAR 3-like</fullName>
    </alternativeName>
</protein>
<dbReference type="Pfam" id="PF18147">
    <property type="entry name" value="Suv3_C_1"/>
    <property type="match status" value="1"/>
</dbReference>
<evidence type="ECO:0000256" key="2">
    <source>
        <dbReference type="ARBA" id="ARBA00001946"/>
    </source>
</evidence>
<dbReference type="GO" id="GO:0000965">
    <property type="term" value="P:mitochondrial RNA 3'-end processing"/>
    <property type="evidence" value="ECO:0007669"/>
    <property type="project" value="TreeGrafter"/>
</dbReference>
<dbReference type="InterPro" id="IPR056377">
    <property type="entry name" value="DExH18_N"/>
</dbReference>
<reference evidence="24 25" key="1">
    <citation type="submission" date="2024-01" db="EMBL/GenBank/DDBJ databases">
        <title>The genomes of 5 underutilized Papilionoideae crops provide insights into root nodulation and disease resistanc.</title>
        <authorList>
            <person name="Yuan L."/>
        </authorList>
    </citation>
    <scope>NUCLEOTIDE SEQUENCE [LARGE SCALE GENOMIC DNA]</scope>
    <source>
        <strain evidence="24">ZHUSHIDOU_FW_LH</strain>
        <tissue evidence="24">Leaf</tissue>
    </source>
</reference>
<dbReference type="EMBL" id="JAYWIO010000004">
    <property type="protein sequence ID" value="KAK7266371.1"/>
    <property type="molecule type" value="Genomic_DNA"/>
</dbReference>
<evidence type="ECO:0000256" key="9">
    <source>
        <dbReference type="ARBA" id="ARBA00022801"/>
    </source>
</evidence>
<dbReference type="InterPro" id="IPR050699">
    <property type="entry name" value="RNA-DNA_Helicase"/>
</dbReference>
<keyword evidence="25" id="KW-1185">Reference proteome</keyword>
<name>A0AAN9F184_CROPI</name>
<dbReference type="InterPro" id="IPR001650">
    <property type="entry name" value="Helicase_C-like"/>
</dbReference>
<dbReference type="CDD" id="cd18805">
    <property type="entry name" value="SF2_C_suv3"/>
    <property type="match status" value="1"/>
</dbReference>
<dbReference type="GO" id="GO:0003724">
    <property type="term" value="F:RNA helicase activity"/>
    <property type="evidence" value="ECO:0007669"/>
    <property type="project" value="UniProtKB-EC"/>
</dbReference>
<organism evidence="24 25">
    <name type="scientific">Crotalaria pallida</name>
    <name type="common">Smooth rattlebox</name>
    <name type="synonym">Crotalaria striata</name>
    <dbReference type="NCBI Taxonomy" id="3830"/>
    <lineage>
        <taxon>Eukaryota</taxon>
        <taxon>Viridiplantae</taxon>
        <taxon>Streptophyta</taxon>
        <taxon>Embryophyta</taxon>
        <taxon>Tracheophyta</taxon>
        <taxon>Spermatophyta</taxon>
        <taxon>Magnoliopsida</taxon>
        <taxon>eudicotyledons</taxon>
        <taxon>Gunneridae</taxon>
        <taxon>Pentapetalae</taxon>
        <taxon>rosids</taxon>
        <taxon>fabids</taxon>
        <taxon>Fabales</taxon>
        <taxon>Fabaceae</taxon>
        <taxon>Papilionoideae</taxon>
        <taxon>50 kb inversion clade</taxon>
        <taxon>genistoids sensu lato</taxon>
        <taxon>core genistoids</taxon>
        <taxon>Crotalarieae</taxon>
        <taxon>Crotalaria</taxon>
    </lineage>
</organism>
<comment type="subunit">
    <text evidence="6">Homodimer; in free form. Component of the mitochondrial degradosome (mtEXO) complex which is a heteropentamer containing 2 copies of SUPV3L1 and 3 copies of PNPT1.</text>
</comment>
<dbReference type="InterPro" id="IPR027417">
    <property type="entry name" value="P-loop_NTPase"/>
</dbReference>